<accession>A0A1F7R9G5</accession>
<sequence>MSRRQWTNEEKKQIIMASLKGEESAAELCRRHGLHDVTFYKWKKQFIEGGIEALGRDGKATSREVQLLRENEELKRIIGDLTIENQFLKKLQK</sequence>
<dbReference type="Pfam" id="PF01527">
    <property type="entry name" value="HTH_Tnp_1"/>
    <property type="match status" value="1"/>
</dbReference>
<evidence type="ECO:0008006" key="3">
    <source>
        <dbReference type="Google" id="ProtNLM"/>
    </source>
</evidence>
<protein>
    <recommendedName>
        <fullName evidence="3">Transposase</fullName>
    </recommendedName>
</protein>
<dbReference type="InterPro" id="IPR036388">
    <property type="entry name" value="WH-like_DNA-bd_sf"/>
</dbReference>
<dbReference type="InterPro" id="IPR010921">
    <property type="entry name" value="Trp_repressor/repl_initiator"/>
</dbReference>
<proteinExistence type="predicted"/>
<dbReference type="Gene3D" id="1.10.10.10">
    <property type="entry name" value="Winged helix-like DNA-binding domain superfamily/Winged helix DNA-binding domain"/>
    <property type="match status" value="1"/>
</dbReference>
<dbReference type="GO" id="GO:0004803">
    <property type="term" value="F:transposase activity"/>
    <property type="evidence" value="ECO:0007669"/>
    <property type="project" value="InterPro"/>
</dbReference>
<dbReference type="GO" id="GO:0006313">
    <property type="term" value="P:DNA transposition"/>
    <property type="evidence" value="ECO:0007669"/>
    <property type="project" value="InterPro"/>
</dbReference>
<name>A0A1F7R9G5_9BACT</name>
<dbReference type="PANTHER" id="PTHR33609:SF1">
    <property type="entry name" value="TRANSPOSASE"/>
    <property type="match status" value="1"/>
</dbReference>
<dbReference type="PANTHER" id="PTHR33609">
    <property type="entry name" value="LOW CALCIUM RESPONSE LOCUS PROTEIN S"/>
    <property type="match status" value="1"/>
</dbReference>
<evidence type="ECO:0000313" key="1">
    <source>
        <dbReference type="EMBL" id="OGL38216.1"/>
    </source>
</evidence>
<dbReference type="AlphaFoldDB" id="A0A1F7R9G5"/>
<comment type="caution">
    <text evidence="1">The sequence shown here is derived from an EMBL/GenBank/DDBJ whole genome shotgun (WGS) entry which is preliminary data.</text>
</comment>
<dbReference type="InterPro" id="IPR052546">
    <property type="entry name" value="Transposase_8_domain"/>
</dbReference>
<evidence type="ECO:0000313" key="2">
    <source>
        <dbReference type="Proteomes" id="UP000178526"/>
    </source>
</evidence>
<gene>
    <name evidence="1" type="ORF">A2042_08990</name>
</gene>
<organism evidence="1 2">
    <name type="scientific">Candidatus Schekmanbacteria bacterium GWA2_38_11</name>
    <dbReference type="NCBI Taxonomy" id="1817876"/>
    <lineage>
        <taxon>Bacteria</taxon>
        <taxon>Candidatus Schekmaniibacteriota</taxon>
    </lineage>
</organism>
<dbReference type="GO" id="GO:0043565">
    <property type="term" value="F:sequence-specific DNA binding"/>
    <property type="evidence" value="ECO:0007669"/>
    <property type="project" value="InterPro"/>
</dbReference>
<dbReference type="EMBL" id="MGDB01000154">
    <property type="protein sequence ID" value="OGL38216.1"/>
    <property type="molecule type" value="Genomic_DNA"/>
</dbReference>
<reference evidence="1 2" key="1">
    <citation type="journal article" date="2016" name="Nat. Commun.">
        <title>Thousands of microbial genomes shed light on interconnected biogeochemical processes in an aquifer system.</title>
        <authorList>
            <person name="Anantharaman K."/>
            <person name="Brown C.T."/>
            <person name="Hug L.A."/>
            <person name="Sharon I."/>
            <person name="Castelle C.J."/>
            <person name="Probst A.J."/>
            <person name="Thomas B.C."/>
            <person name="Singh A."/>
            <person name="Wilkins M.J."/>
            <person name="Karaoz U."/>
            <person name="Brodie E.L."/>
            <person name="Williams K.H."/>
            <person name="Hubbard S.S."/>
            <person name="Banfield J.F."/>
        </authorList>
    </citation>
    <scope>NUCLEOTIDE SEQUENCE [LARGE SCALE GENOMIC DNA]</scope>
</reference>
<dbReference type="SUPFAM" id="SSF48295">
    <property type="entry name" value="TrpR-like"/>
    <property type="match status" value="1"/>
</dbReference>
<dbReference type="InterPro" id="IPR002514">
    <property type="entry name" value="Transposase_8"/>
</dbReference>
<dbReference type="Proteomes" id="UP000178526">
    <property type="component" value="Unassembled WGS sequence"/>
</dbReference>